<dbReference type="EMBL" id="BSUK01000001">
    <property type="protein sequence ID" value="GMA24871.1"/>
    <property type="molecule type" value="Genomic_DNA"/>
</dbReference>
<sequence>MGLGLLVLVVAVRPGQSVRHTKFVLLAVVPAAFFVVQVLVDQLQSGNQFNSAYQRISWYQDSLVVWNLNQWFGAGLRWWYSGRTPTRSSRRTPSSRCSRPPAPSASSGSCSS</sequence>
<dbReference type="Proteomes" id="UP001157091">
    <property type="component" value="Unassembled WGS sequence"/>
</dbReference>
<proteinExistence type="predicted"/>
<comment type="caution">
    <text evidence="2">The sequence shown here is derived from an EMBL/GenBank/DDBJ whole genome shotgun (WGS) entry which is preliminary data.</text>
</comment>
<gene>
    <name evidence="2" type="ORF">GCM10025864_26300</name>
</gene>
<evidence type="ECO:0000313" key="2">
    <source>
        <dbReference type="EMBL" id="GMA24871.1"/>
    </source>
</evidence>
<name>A0ABQ6I3M7_9MICO</name>
<keyword evidence="3" id="KW-1185">Reference proteome</keyword>
<protein>
    <submittedName>
        <fullName evidence="2">Uncharacterized protein</fullName>
    </submittedName>
</protein>
<evidence type="ECO:0000313" key="3">
    <source>
        <dbReference type="Proteomes" id="UP001157091"/>
    </source>
</evidence>
<reference evidence="3" key="1">
    <citation type="journal article" date="2019" name="Int. J. Syst. Evol. Microbiol.">
        <title>The Global Catalogue of Microorganisms (GCM) 10K type strain sequencing project: providing services to taxonomists for standard genome sequencing and annotation.</title>
        <authorList>
            <consortium name="The Broad Institute Genomics Platform"/>
            <consortium name="The Broad Institute Genome Sequencing Center for Infectious Disease"/>
            <person name="Wu L."/>
            <person name="Ma J."/>
        </authorList>
    </citation>
    <scope>NUCLEOTIDE SEQUENCE [LARGE SCALE GENOMIC DNA]</scope>
    <source>
        <strain evidence="3">NBRC 106348</strain>
    </source>
</reference>
<feature type="region of interest" description="Disordered" evidence="1">
    <location>
        <begin position="84"/>
        <end position="112"/>
    </location>
</feature>
<evidence type="ECO:0000256" key="1">
    <source>
        <dbReference type="SAM" id="MobiDB-lite"/>
    </source>
</evidence>
<organism evidence="2 3">
    <name type="scientific">Luteimicrobium album</name>
    <dbReference type="NCBI Taxonomy" id="1054550"/>
    <lineage>
        <taxon>Bacteria</taxon>
        <taxon>Bacillati</taxon>
        <taxon>Actinomycetota</taxon>
        <taxon>Actinomycetes</taxon>
        <taxon>Micrococcales</taxon>
        <taxon>Luteimicrobium</taxon>
    </lineage>
</organism>
<accession>A0ABQ6I3M7</accession>